<dbReference type="CDD" id="cd09152">
    <property type="entry name" value="PLDc_EcCLS_like_1"/>
    <property type="match status" value="1"/>
</dbReference>
<dbReference type="PANTHER" id="PTHR21248:SF22">
    <property type="entry name" value="PHOSPHOLIPASE D"/>
    <property type="match status" value="1"/>
</dbReference>
<keyword evidence="2" id="KW-1003">Cell membrane</keyword>
<evidence type="ECO:0000256" key="1">
    <source>
        <dbReference type="ARBA" id="ARBA00004651"/>
    </source>
</evidence>
<keyword evidence="3" id="KW-0444">Lipid biosynthesis</keyword>
<feature type="domain" description="PLD phosphodiesterase" evidence="14">
    <location>
        <begin position="219"/>
        <end position="246"/>
    </location>
</feature>
<dbReference type="Proteomes" id="UP000273119">
    <property type="component" value="Unassembled WGS sequence"/>
</dbReference>
<keyword evidence="9 13" id="KW-0472">Membrane</keyword>
<dbReference type="PANTHER" id="PTHR21248">
    <property type="entry name" value="CARDIOLIPIN SYNTHASE"/>
    <property type="match status" value="1"/>
</dbReference>
<evidence type="ECO:0000256" key="2">
    <source>
        <dbReference type="ARBA" id="ARBA00022475"/>
    </source>
</evidence>
<name>A0A496PN88_9MICC</name>
<dbReference type="InterPro" id="IPR022924">
    <property type="entry name" value="Cardiolipin_synthase"/>
</dbReference>
<proteinExistence type="predicted"/>
<dbReference type="RefSeq" id="WP_121484165.1">
    <property type="nucleotide sequence ID" value="NZ_QQXL01000001.1"/>
</dbReference>
<keyword evidence="5 13" id="KW-0812">Transmembrane</keyword>
<dbReference type="PROSITE" id="PS50035">
    <property type="entry name" value="PLD"/>
    <property type="match status" value="2"/>
</dbReference>
<keyword evidence="7 13" id="KW-1133">Transmembrane helix</keyword>
<comment type="caution">
    <text evidence="15">The sequence shown here is derived from an EMBL/GenBank/DDBJ whole genome shotgun (WGS) entry which is preliminary data.</text>
</comment>
<keyword evidence="4" id="KW-0808">Transferase</keyword>
<dbReference type="GO" id="GO:0032049">
    <property type="term" value="P:cardiolipin biosynthetic process"/>
    <property type="evidence" value="ECO:0007669"/>
    <property type="project" value="UniProtKB-UniRule"/>
</dbReference>
<protein>
    <recommendedName>
        <fullName evidence="12">Cardiolipin synthase</fullName>
        <ecNumber evidence="12">2.7.8.-</ecNumber>
    </recommendedName>
</protein>
<keyword evidence="11" id="KW-1208">Phospholipid metabolism</keyword>
<evidence type="ECO:0000256" key="6">
    <source>
        <dbReference type="ARBA" id="ARBA00022737"/>
    </source>
</evidence>
<evidence type="ECO:0000256" key="13">
    <source>
        <dbReference type="SAM" id="Phobius"/>
    </source>
</evidence>
<dbReference type="InterPro" id="IPR001736">
    <property type="entry name" value="PLipase_D/transphosphatidylase"/>
</dbReference>
<dbReference type="EC" id="2.7.8.-" evidence="12"/>
<feature type="domain" description="PLD phosphodiesterase" evidence="14">
    <location>
        <begin position="404"/>
        <end position="431"/>
    </location>
</feature>
<keyword evidence="6" id="KW-0677">Repeat</keyword>
<comment type="subcellular location">
    <subcellularLocation>
        <location evidence="1">Cell membrane</location>
        <topology evidence="1">Multi-pass membrane protein</topology>
    </subcellularLocation>
</comment>
<feature type="transmembrane region" description="Helical" evidence="13">
    <location>
        <begin position="44"/>
        <end position="63"/>
    </location>
</feature>
<evidence type="ECO:0000256" key="10">
    <source>
        <dbReference type="ARBA" id="ARBA00023209"/>
    </source>
</evidence>
<dbReference type="GO" id="GO:0005886">
    <property type="term" value="C:plasma membrane"/>
    <property type="evidence" value="ECO:0007669"/>
    <property type="project" value="UniProtKB-SubCell"/>
</dbReference>
<dbReference type="GO" id="GO:0008808">
    <property type="term" value="F:cardiolipin synthase activity"/>
    <property type="evidence" value="ECO:0007669"/>
    <property type="project" value="UniProtKB-UniRule"/>
</dbReference>
<evidence type="ECO:0000256" key="4">
    <source>
        <dbReference type="ARBA" id="ARBA00022679"/>
    </source>
</evidence>
<evidence type="ECO:0000256" key="12">
    <source>
        <dbReference type="NCBIfam" id="TIGR04265"/>
    </source>
</evidence>
<reference evidence="15 16" key="1">
    <citation type="submission" date="2018-07" db="EMBL/GenBank/DDBJ databases">
        <title>Arthrobacter sp. nov., isolated from raw cow's milk with high bacterial count.</title>
        <authorList>
            <person name="Hahne J."/>
            <person name="Isele D."/>
            <person name="Lipski A."/>
        </authorList>
    </citation>
    <scope>NUCLEOTIDE SEQUENCE [LARGE SCALE GENOMIC DNA]</scope>
    <source>
        <strain evidence="15 16">JZ R-183</strain>
    </source>
</reference>
<dbReference type="NCBIfam" id="TIGR04265">
    <property type="entry name" value="bac_cardiolipin"/>
    <property type="match status" value="1"/>
</dbReference>
<dbReference type="AlphaFoldDB" id="A0A496PN88"/>
<keyword evidence="16" id="KW-1185">Reference proteome</keyword>
<dbReference type="Pfam" id="PF13396">
    <property type="entry name" value="PLDc_N"/>
    <property type="match status" value="1"/>
</dbReference>
<accession>A0A496PN88</accession>
<dbReference type="SUPFAM" id="SSF56024">
    <property type="entry name" value="Phospholipase D/nuclease"/>
    <property type="match status" value="2"/>
</dbReference>
<feature type="transmembrane region" description="Helical" evidence="13">
    <location>
        <begin position="12"/>
        <end position="32"/>
    </location>
</feature>
<sequence length="491" mass="53237">MQLLWWSVSSPWGMLMSALLVALHLAVIVRALTRPGREAAARVAWVAVLLFLPFVGVFAYLMLGETSIGRVRRARMGSAEKSISLPKTQRPSGLDPDTESAFSLVESINGFAATQGNSVRLAADSDAAIDELVADIDAAQSTVHIGFYIWLADTNGTKVADAVSRAARRGVTCRILVDAVGSRAFLRSHLWAQMKQAGATCVAALQDLPRWGKLAVGRVDLRNHRKITVIDDTIAYCGSQNCADPAFRVKPKFAPWVDVFFRCQGPIVAQEQWLFLTTWRTELPQDTVSVGTPRAWGPSEGAASMPAHDSVVGAMFGTGPTARPGAMSEAFTTVIAAAHSELTVSTPYFVPDEPLLAALCAAPRRGVRTTLVLPQNNDSWFVAQAARSSYRRLLEAGVELYEYPLGLLHSKTMTVDGHLAMVGSANMDRRSLELNYENNLLLAHPAATAAIRERQQSYLDASSPVSLVTVRGWSLWSRLVQNAVAMLAPIL</sequence>
<dbReference type="InterPro" id="IPR025202">
    <property type="entry name" value="PLD-like_dom"/>
</dbReference>
<evidence type="ECO:0000313" key="16">
    <source>
        <dbReference type="Proteomes" id="UP000273119"/>
    </source>
</evidence>
<evidence type="ECO:0000256" key="5">
    <source>
        <dbReference type="ARBA" id="ARBA00022692"/>
    </source>
</evidence>
<evidence type="ECO:0000256" key="3">
    <source>
        <dbReference type="ARBA" id="ARBA00022516"/>
    </source>
</evidence>
<evidence type="ECO:0000259" key="14">
    <source>
        <dbReference type="PROSITE" id="PS50035"/>
    </source>
</evidence>
<evidence type="ECO:0000256" key="8">
    <source>
        <dbReference type="ARBA" id="ARBA00023098"/>
    </source>
</evidence>
<dbReference type="SMART" id="SM00155">
    <property type="entry name" value="PLDc"/>
    <property type="match status" value="2"/>
</dbReference>
<dbReference type="CDD" id="cd09158">
    <property type="entry name" value="PLDc_EcCLS_like_2"/>
    <property type="match status" value="1"/>
</dbReference>
<evidence type="ECO:0000313" key="15">
    <source>
        <dbReference type="EMBL" id="RKW71904.1"/>
    </source>
</evidence>
<dbReference type="Pfam" id="PF13091">
    <property type="entry name" value="PLDc_2"/>
    <property type="match status" value="2"/>
</dbReference>
<organism evidence="15 16">
    <name type="scientific">Galactobacter caseinivorans</name>
    <dbReference type="NCBI Taxonomy" id="2676123"/>
    <lineage>
        <taxon>Bacteria</taxon>
        <taxon>Bacillati</taxon>
        <taxon>Actinomycetota</taxon>
        <taxon>Actinomycetes</taxon>
        <taxon>Micrococcales</taxon>
        <taxon>Micrococcaceae</taxon>
        <taxon>Galactobacter</taxon>
    </lineage>
</organism>
<dbReference type="InterPro" id="IPR027379">
    <property type="entry name" value="CLS_N"/>
</dbReference>
<gene>
    <name evidence="15" type="primary">cls</name>
    <name evidence="15" type="ORF">DWQ67_03495</name>
</gene>
<dbReference type="Gene3D" id="3.30.870.10">
    <property type="entry name" value="Endonuclease Chain A"/>
    <property type="match status" value="2"/>
</dbReference>
<evidence type="ECO:0000256" key="11">
    <source>
        <dbReference type="ARBA" id="ARBA00023264"/>
    </source>
</evidence>
<evidence type="ECO:0000256" key="9">
    <source>
        <dbReference type="ARBA" id="ARBA00023136"/>
    </source>
</evidence>
<keyword evidence="8" id="KW-0443">Lipid metabolism</keyword>
<evidence type="ECO:0000256" key="7">
    <source>
        <dbReference type="ARBA" id="ARBA00022989"/>
    </source>
</evidence>
<keyword evidence="10" id="KW-0594">Phospholipid biosynthesis</keyword>
<dbReference type="EMBL" id="QQXL01000001">
    <property type="protein sequence ID" value="RKW71904.1"/>
    <property type="molecule type" value="Genomic_DNA"/>
</dbReference>